<evidence type="ECO:0000256" key="1">
    <source>
        <dbReference type="ARBA" id="ARBA00001148"/>
    </source>
</evidence>
<comment type="similarity">
    <text evidence="2">Belongs to the proline racemase family.</text>
</comment>
<evidence type="ECO:0000313" key="5">
    <source>
        <dbReference type="Proteomes" id="UP001642483"/>
    </source>
</evidence>
<accession>A0ABP0FD93</accession>
<dbReference type="Proteomes" id="UP001642483">
    <property type="component" value="Unassembled WGS sequence"/>
</dbReference>
<evidence type="ECO:0000256" key="3">
    <source>
        <dbReference type="ARBA" id="ARBA00013105"/>
    </source>
</evidence>
<dbReference type="PANTHER" id="PTHR33442:SF1">
    <property type="entry name" value="TRANS-3-HYDROXY-L-PROLINE DEHYDRATASE"/>
    <property type="match status" value="1"/>
</dbReference>
<dbReference type="SFLD" id="SFLDS00028">
    <property type="entry name" value="Proline_Racemase"/>
    <property type="match status" value="1"/>
</dbReference>
<name>A0ABP0FD93_CLALP</name>
<dbReference type="EC" id="4.2.1.77" evidence="3"/>
<gene>
    <name evidence="4" type="ORF">CVLEPA_LOCUS7012</name>
</gene>
<evidence type="ECO:0000256" key="2">
    <source>
        <dbReference type="ARBA" id="ARBA00007529"/>
    </source>
</evidence>
<dbReference type="InterPro" id="IPR008794">
    <property type="entry name" value="Pro_racemase_fam"/>
</dbReference>
<organism evidence="4 5">
    <name type="scientific">Clavelina lepadiformis</name>
    <name type="common">Light-bulb sea squirt</name>
    <name type="synonym">Ascidia lepadiformis</name>
    <dbReference type="NCBI Taxonomy" id="159417"/>
    <lineage>
        <taxon>Eukaryota</taxon>
        <taxon>Metazoa</taxon>
        <taxon>Chordata</taxon>
        <taxon>Tunicata</taxon>
        <taxon>Ascidiacea</taxon>
        <taxon>Aplousobranchia</taxon>
        <taxon>Clavelinidae</taxon>
        <taxon>Clavelina</taxon>
    </lineage>
</organism>
<sequence>MENIVINTVEMHTGGEPLRIIKSGYPEIVGKTILDKRKFVKDNLDALRKFLIYEPRGHYDMYGAVQVVPDIANADVAFLFMHNEGYSTMCGHAIVALGRYCVDNKLVPYKEPETEINIQCPCGLVKAFVNCANGLTSSVRFRSVPSFTVKSDIEVSVPAYGTLKVDLAYGGAFYAFLPLNDVGLNENSPIEQIKSAASAIASVVKGQEAIVHPESADLSYLYGVIFTDDMTGPYFNLTVFADAQVDRSPCGSGSTARVALLYHKKLIGLGESVEIKNPLTNSSFKATAVEETHCGEYRAVRVEICGNANYTGTATFTAEAQDGLKEGFLIA</sequence>
<dbReference type="PANTHER" id="PTHR33442">
    <property type="entry name" value="TRANS-3-HYDROXY-L-PROLINE DEHYDRATASE"/>
    <property type="match status" value="1"/>
</dbReference>
<dbReference type="PIRSF" id="PIRSF029792">
    <property type="entry name" value="Pro_racemase"/>
    <property type="match status" value="1"/>
</dbReference>
<dbReference type="Pfam" id="PF05544">
    <property type="entry name" value="Pro_racemase"/>
    <property type="match status" value="1"/>
</dbReference>
<comment type="catalytic activity">
    <reaction evidence="1">
        <text>trans-3-hydroxy-L-proline = 1-pyrroline-2-carboxylate + H2O</text>
        <dbReference type="Rhea" id="RHEA:10320"/>
        <dbReference type="ChEBI" id="CHEBI:15377"/>
        <dbReference type="ChEBI" id="CHEBI:39785"/>
        <dbReference type="ChEBI" id="CHEBI:57938"/>
        <dbReference type="EC" id="4.2.1.77"/>
    </reaction>
</comment>
<dbReference type="EMBL" id="CAWYQH010000046">
    <property type="protein sequence ID" value="CAK8677654.1"/>
    <property type="molecule type" value="Genomic_DNA"/>
</dbReference>
<keyword evidence="5" id="KW-1185">Reference proteome</keyword>
<reference evidence="4 5" key="1">
    <citation type="submission" date="2024-02" db="EMBL/GenBank/DDBJ databases">
        <authorList>
            <person name="Daric V."/>
            <person name="Darras S."/>
        </authorList>
    </citation>
    <scope>NUCLEOTIDE SEQUENCE [LARGE SCALE GENOMIC DNA]</scope>
</reference>
<proteinExistence type="inferred from homology"/>
<comment type="caution">
    <text evidence="4">The sequence shown here is derived from an EMBL/GenBank/DDBJ whole genome shotgun (WGS) entry which is preliminary data.</text>
</comment>
<dbReference type="Gene3D" id="3.10.310.10">
    <property type="entry name" value="Diaminopimelate Epimerase, Chain A, domain 1"/>
    <property type="match status" value="2"/>
</dbReference>
<protein>
    <recommendedName>
        <fullName evidence="3">trans-L-3-hydroxyproline dehydratase</fullName>
        <ecNumber evidence="3">4.2.1.77</ecNumber>
    </recommendedName>
</protein>
<dbReference type="SUPFAM" id="SSF54506">
    <property type="entry name" value="Diaminopimelate epimerase-like"/>
    <property type="match status" value="1"/>
</dbReference>
<evidence type="ECO:0000313" key="4">
    <source>
        <dbReference type="EMBL" id="CAK8677654.1"/>
    </source>
</evidence>